<keyword evidence="1" id="KW-1133">Transmembrane helix</keyword>
<gene>
    <name evidence="3" type="ORF">AAD027_18975</name>
</gene>
<keyword evidence="1" id="KW-0472">Membrane</keyword>
<comment type="caution">
    <text evidence="3">The sequence shown here is derived from an EMBL/GenBank/DDBJ whole genome shotgun (WGS) entry which is preliminary data.</text>
</comment>
<dbReference type="InterPro" id="IPR043968">
    <property type="entry name" value="SGNH"/>
</dbReference>
<proteinExistence type="predicted"/>
<feature type="non-terminal residue" evidence="3">
    <location>
        <position position="1"/>
    </location>
</feature>
<dbReference type="GO" id="GO:0016787">
    <property type="term" value="F:hydrolase activity"/>
    <property type="evidence" value="ECO:0007669"/>
    <property type="project" value="UniProtKB-KW"/>
</dbReference>
<evidence type="ECO:0000313" key="3">
    <source>
        <dbReference type="EMBL" id="MEL1266438.1"/>
    </source>
</evidence>
<accession>A0ABU9J5C3</accession>
<dbReference type="Pfam" id="PF19040">
    <property type="entry name" value="SGNH"/>
    <property type="match status" value="1"/>
</dbReference>
<feature type="transmembrane region" description="Helical" evidence="1">
    <location>
        <begin position="32"/>
        <end position="54"/>
    </location>
</feature>
<protein>
    <submittedName>
        <fullName evidence="3">SGNH hydrolase domain-containing protein</fullName>
    </submittedName>
</protein>
<evidence type="ECO:0000259" key="2">
    <source>
        <dbReference type="Pfam" id="PF19040"/>
    </source>
</evidence>
<dbReference type="Proteomes" id="UP001459204">
    <property type="component" value="Unassembled WGS sequence"/>
</dbReference>
<dbReference type="RefSeq" id="WP_341727608.1">
    <property type="nucleotide sequence ID" value="NZ_JBBWWT010000025.1"/>
</dbReference>
<dbReference type="EMBL" id="JBBWWT010000025">
    <property type="protein sequence ID" value="MEL1266438.1"/>
    <property type="molecule type" value="Genomic_DNA"/>
</dbReference>
<evidence type="ECO:0000256" key="1">
    <source>
        <dbReference type="SAM" id="Phobius"/>
    </source>
</evidence>
<sequence length="341" mass="37130">GVVVVVVSILLAHVSKYVIEERFRHARKGESFRPYVIGAGLSAVVLVSASALFITESTGAKANTYAYAPGVGDNGSVSEVTDPMLARNDLADAYSAGCIAPSRGEDVRICRYGRQSGTVVVAIGDSHMVQWLPALSRIADEKGIDLYAMTKTGCAFMSISASEVDTVERKSCAAWNKKSLLLIKEIDPAAVIVANSIGAMHMLGRSHDQAQKVGERMSMAWRDVMSLGDVKLIAIRETPRMKEDPPTCLRRTKLKSEACDTPRAFAISRDSLVEIASRGTRGVSIIDMNDVICRRDVCPAQAGDRYIWRDNHHLTASYVESLREDLSRRIWPLISGNGASK</sequence>
<keyword evidence="4" id="KW-1185">Reference proteome</keyword>
<reference evidence="3 4" key="1">
    <citation type="submission" date="2024-04" db="EMBL/GenBank/DDBJ databases">
        <title>Draft genome sequence of Pseudoxanthomonas putridarboris WD12.</title>
        <authorList>
            <person name="Oh J."/>
        </authorList>
    </citation>
    <scope>NUCLEOTIDE SEQUENCE [LARGE SCALE GENOMIC DNA]</scope>
    <source>
        <strain evidence="3 4">WD12</strain>
    </source>
</reference>
<keyword evidence="1" id="KW-0812">Transmembrane</keyword>
<feature type="domain" description="SGNH" evidence="2">
    <location>
        <begin position="104"/>
        <end position="325"/>
    </location>
</feature>
<keyword evidence="3" id="KW-0378">Hydrolase</keyword>
<organism evidence="3 4">
    <name type="scientific">Pseudoxanthomonas putridarboris</name>
    <dbReference type="NCBI Taxonomy" id="752605"/>
    <lineage>
        <taxon>Bacteria</taxon>
        <taxon>Pseudomonadati</taxon>
        <taxon>Pseudomonadota</taxon>
        <taxon>Gammaproteobacteria</taxon>
        <taxon>Lysobacterales</taxon>
        <taxon>Lysobacteraceae</taxon>
        <taxon>Pseudoxanthomonas</taxon>
    </lineage>
</organism>
<name>A0ABU9J5C3_9GAMM</name>
<evidence type="ECO:0000313" key="4">
    <source>
        <dbReference type="Proteomes" id="UP001459204"/>
    </source>
</evidence>